<protein>
    <recommendedName>
        <fullName evidence="1">Methyltransferase small domain-containing protein</fullName>
    </recommendedName>
</protein>
<reference evidence="2 3" key="1">
    <citation type="submission" date="2017-10" db="EMBL/GenBank/DDBJ databases">
        <title>Novel microbial diversity and functional potential in the marine mammal oral microbiome.</title>
        <authorList>
            <person name="Dudek N.K."/>
            <person name="Sun C.L."/>
            <person name="Burstein D."/>
            <person name="Kantor R.S."/>
            <person name="Aliaga Goltsman D.S."/>
            <person name="Bik E.M."/>
            <person name="Thomas B.C."/>
            <person name="Banfield J.F."/>
            <person name="Relman D.A."/>
        </authorList>
    </citation>
    <scope>NUCLEOTIDE SEQUENCE [LARGE SCALE GENOMIC DNA]</scope>
    <source>
        <strain evidence="2">DOLZORAL124_49_17</strain>
    </source>
</reference>
<proteinExistence type="predicted"/>
<dbReference type="CDD" id="cd02440">
    <property type="entry name" value="AdoMet_MTases"/>
    <property type="match status" value="1"/>
</dbReference>
<evidence type="ECO:0000313" key="2">
    <source>
        <dbReference type="EMBL" id="PID56288.1"/>
    </source>
</evidence>
<dbReference type="Pfam" id="PF05175">
    <property type="entry name" value="MTS"/>
    <property type="match status" value="1"/>
</dbReference>
<evidence type="ECO:0000259" key="1">
    <source>
        <dbReference type="Pfam" id="PF05175"/>
    </source>
</evidence>
<dbReference type="InterPro" id="IPR050210">
    <property type="entry name" value="tRNA_Adenine-N(6)_MTase"/>
</dbReference>
<organism evidence="2 3">
    <name type="scientific">candidate division KSB3 bacterium</name>
    <dbReference type="NCBI Taxonomy" id="2044937"/>
    <lineage>
        <taxon>Bacteria</taxon>
        <taxon>candidate division KSB3</taxon>
    </lineage>
</organism>
<sequence>MTALNQKIYGSDMETLEQLKIGRLHFVQPKRGYRFSLDAVLLADFVSAKPKERLIDLGTGSGIIPLLLSVLTPVREIVGFELQDRLVRFARRNVALNALDERIRVIQGDLKEITTCFRAGEFDLLCSNPPYRKLGNGRLNPESERAIARHEVECELKDLLSAAKFLLKPGGKMFMIYLPERLGELLAGVQHYGLEAKRIRCIHSMKHMPASLVLIEAQRDASSGLIVLPPLFLYCQKNVYSSEAQKILHER</sequence>
<dbReference type="PANTHER" id="PTHR47739">
    <property type="entry name" value="TRNA1(VAL) (ADENINE(37)-N6)-METHYLTRANSFERASE"/>
    <property type="match status" value="1"/>
</dbReference>
<dbReference type="EMBL" id="PDPS01000036">
    <property type="protein sequence ID" value="PID56288.1"/>
    <property type="molecule type" value="Genomic_DNA"/>
</dbReference>
<accession>A0A2G6E3G1</accession>
<feature type="domain" description="Methyltransferase small" evidence="1">
    <location>
        <begin position="41"/>
        <end position="175"/>
    </location>
</feature>
<dbReference type="GO" id="GO:0008168">
    <property type="term" value="F:methyltransferase activity"/>
    <property type="evidence" value="ECO:0007669"/>
    <property type="project" value="InterPro"/>
</dbReference>
<evidence type="ECO:0000313" key="3">
    <source>
        <dbReference type="Proteomes" id="UP000229740"/>
    </source>
</evidence>
<dbReference type="PANTHER" id="PTHR47739:SF1">
    <property type="entry name" value="TRNA1(VAL) (ADENINE(37)-N6)-METHYLTRANSFERASE"/>
    <property type="match status" value="1"/>
</dbReference>
<dbReference type="InterPro" id="IPR029063">
    <property type="entry name" value="SAM-dependent_MTases_sf"/>
</dbReference>
<dbReference type="Proteomes" id="UP000229740">
    <property type="component" value="Unassembled WGS sequence"/>
</dbReference>
<gene>
    <name evidence="2" type="ORF">CSB45_12215</name>
</gene>
<dbReference type="SUPFAM" id="SSF53335">
    <property type="entry name" value="S-adenosyl-L-methionine-dependent methyltransferases"/>
    <property type="match status" value="1"/>
</dbReference>
<comment type="caution">
    <text evidence="2">The sequence shown here is derived from an EMBL/GenBank/DDBJ whole genome shotgun (WGS) entry which is preliminary data.</text>
</comment>
<name>A0A2G6E3G1_9BACT</name>
<dbReference type="InterPro" id="IPR007848">
    <property type="entry name" value="Small_mtfrase_dom"/>
</dbReference>
<dbReference type="Gene3D" id="3.40.50.150">
    <property type="entry name" value="Vaccinia Virus protein VP39"/>
    <property type="match status" value="1"/>
</dbReference>
<dbReference type="AlphaFoldDB" id="A0A2G6E3G1"/>